<feature type="repeat" description="PPR" evidence="2">
    <location>
        <begin position="260"/>
        <end position="290"/>
    </location>
</feature>
<organism evidence="3 4">
    <name type="scientific">Carnegiea gigantea</name>
    <dbReference type="NCBI Taxonomy" id="171969"/>
    <lineage>
        <taxon>Eukaryota</taxon>
        <taxon>Viridiplantae</taxon>
        <taxon>Streptophyta</taxon>
        <taxon>Embryophyta</taxon>
        <taxon>Tracheophyta</taxon>
        <taxon>Spermatophyta</taxon>
        <taxon>Magnoliopsida</taxon>
        <taxon>eudicotyledons</taxon>
        <taxon>Gunneridae</taxon>
        <taxon>Pentapetalae</taxon>
        <taxon>Caryophyllales</taxon>
        <taxon>Cactineae</taxon>
        <taxon>Cactaceae</taxon>
        <taxon>Cactoideae</taxon>
        <taxon>Echinocereeae</taxon>
        <taxon>Carnegiea</taxon>
    </lineage>
</organism>
<dbReference type="FunFam" id="1.25.40.10:FF:000090">
    <property type="entry name" value="Pentatricopeptide repeat-containing protein, chloroplastic"/>
    <property type="match status" value="1"/>
</dbReference>
<keyword evidence="4" id="KW-1185">Reference proteome</keyword>
<dbReference type="AlphaFoldDB" id="A0A9Q1JL87"/>
<reference evidence="3" key="1">
    <citation type="submission" date="2022-04" db="EMBL/GenBank/DDBJ databases">
        <title>Carnegiea gigantea Genome sequencing and assembly v2.</title>
        <authorList>
            <person name="Copetti D."/>
            <person name="Sanderson M.J."/>
            <person name="Burquez A."/>
            <person name="Wojciechowski M.F."/>
        </authorList>
    </citation>
    <scope>NUCLEOTIDE SEQUENCE</scope>
    <source>
        <strain evidence="3">SGP5-SGP5p</strain>
        <tissue evidence="3">Aerial part</tissue>
    </source>
</reference>
<dbReference type="OrthoDB" id="185373at2759"/>
<evidence type="ECO:0000313" key="4">
    <source>
        <dbReference type="Proteomes" id="UP001153076"/>
    </source>
</evidence>
<dbReference type="PROSITE" id="PS51375">
    <property type="entry name" value="PPR"/>
    <property type="match status" value="3"/>
</dbReference>
<proteinExistence type="predicted"/>
<evidence type="ECO:0000313" key="3">
    <source>
        <dbReference type="EMBL" id="KAJ8423273.1"/>
    </source>
</evidence>
<dbReference type="Pfam" id="PF13041">
    <property type="entry name" value="PPR_2"/>
    <property type="match status" value="2"/>
</dbReference>
<dbReference type="Gene3D" id="1.25.40.10">
    <property type="entry name" value="Tetratricopeptide repeat domain"/>
    <property type="match status" value="4"/>
</dbReference>
<dbReference type="InterPro" id="IPR011990">
    <property type="entry name" value="TPR-like_helical_dom_sf"/>
</dbReference>
<name>A0A9Q1JL87_9CARY</name>
<protein>
    <recommendedName>
        <fullName evidence="5">Pentatricopeptide repeat-containing protein</fullName>
    </recommendedName>
</protein>
<dbReference type="GO" id="GO:0003723">
    <property type="term" value="F:RNA binding"/>
    <property type="evidence" value="ECO:0007669"/>
    <property type="project" value="InterPro"/>
</dbReference>
<feature type="repeat" description="PPR" evidence="2">
    <location>
        <begin position="291"/>
        <end position="325"/>
    </location>
</feature>
<dbReference type="PANTHER" id="PTHR47926:SF433">
    <property type="entry name" value="PENTATRICOPEPTIDE REPEAT-CONTAINING PROTEIN"/>
    <property type="match status" value="1"/>
</dbReference>
<dbReference type="EMBL" id="JAKOGI010002007">
    <property type="protein sequence ID" value="KAJ8423273.1"/>
    <property type="molecule type" value="Genomic_DNA"/>
</dbReference>
<evidence type="ECO:0000256" key="2">
    <source>
        <dbReference type="PROSITE-ProRule" id="PRU00708"/>
    </source>
</evidence>
<keyword evidence="1" id="KW-0677">Repeat</keyword>
<dbReference type="NCBIfam" id="TIGR00756">
    <property type="entry name" value="PPR"/>
    <property type="match status" value="3"/>
</dbReference>
<dbReference type="PANTHER" id="PTHR47926">
    <property type="entry name" value="PENTATRICOPEPTIDE REPEAT-CONTAINING PROTEIN"/>
    <property type="match status" value="1"/>
</dbReference>
<dbReference type="InterPro" id="IPR002885">
    <property type="entry name" value="PPR_rpt"/>
</dbReference>
<feature type="repeat" description="PPR" evidence="2">
    <location>
        <begin position="159"/>
        <end position="193"/>
    </location>
</feature>
<accession>A0A9Q1JL87</accession>
<dbReference type="Pfam" id="PF01535">
    <property type="entry name" value="PPR"/>
    <property type="match status" value="2"/>
</dbReference>
<evidence type="ECO:0008006" key="5">
    <source>
        <dbReference type="Google" id="ProtNLM"/>
    </source>
</evidence>
<comment type="caution">
    <text evidence="3">The sequence shown here is derived from an EMBL/GenBank/DDBJ whole genome shotgun (WGS) entry which is preliminary data.</text>
</comment>
<dbReference type="GO" id="GO:0009451">
    <property type="term" value="P:RNA modification"/>
    <property type="evidence" value="ECO:0007669"/>
    <property type="project" value="InterPro"/>
</dbReference>
<gene>
    <name evidence="3" type="ORF">Cgig2_022157</name>
</gene>
<evidence type="ECO:0000256" key="1">
    <source>
        <dbReference type="ARBA" id="ARBA00022737"/>
    </source>
</evidence>
<dbReference type="Proteomes" id="UP001153076">
    <property type="component" value="Unassembled WGS sequence"/>
</dbReference>
<dbReference type="InterPro" id="IPR046960">
    <property type="entry name" value="PPR_At4g14850-like_plant"/>
</dbReference>
<sequence length="495" mass="54645">MSSIFSSCSQLRISRYCCSLQTAALNHMMKNSLQLGLLENALKLFRQNPVSWNLQRSGLRPTGYTFSTVISSILGDVFKILIPQLHAQIVSLGQNSCVFVGSALMRGYTNLGDHSALRCVFDDTLEKNVCIWNSLILGYMDLGLALEAQRAFNVMPQKDVVSWTTMIDGYLRNKQVERAQYNFDRMGDKNVVAWTAMISGFVRTGNYVNALELFLMLTRSNTQANQHTFSSVLAACAGRSEIVTGEQVHASLLKYGVPIDVVLSTSLIDMYAKCGNIEAAYCIFEAMPNKNLASWNSIIGGHSRNGLARRALDIFQKMKSSGLSPDHTTFVNVLSACGHAGLVEEGEMIFCCMEKAYGVKPAKEHYACMVDLYGRAGHLDKAKHLIKWMPFEPDVVVWSALLGACGLHSNSQFGSDAAGEIHNLEKDHPAVYSTFSKIFGEKGVWSSLTEVKSMIRAKHVKKQKAGDKPRTLAPVERKLLSTSPSSFSSYNLSLL</sequence>